<dbReference type="eggNOG" id="COG3670">
    <property type="taxonomic scope" value="Bacteria"/>
</dbReference>
<dbReference type="InterPro" id="IPR011048">
    <property type="entry name" value="Haem_d1_sf"/>
</dbReference>
<evidence type="ECO:0000256" key="4">
    <source>
        <dbReference type="ARBA" id="ARBA00023004"/>
    </source>
</evidence>
<evidence type="ECO:0000256" key="3">
    <source>
        <dbReference type="ARBA" id="ARBA00023002"/>
    </source>
</evidence>
<evidence type="ECO:0000313" key="6">
    <source>
        <dbReference type="EMBL" id="BAD79505.1"/>
    </source>
</evidence>
<dbReference type="SUPFAM" id="SSF51004">
    <property type="entry name" value="C-terminal (heme d1) domain of cytochrome cd1-nitrite reductase"/>
    <property type="match status" value="1"/>
</dbReference>
<evidence type="ECO:0000313" key="7">
    <source>
        <dbReference type="Proteomes" id="UP000001175"/>
    </source>
</evidence>
<dbReference type="SMR" id="A0A0H3K2N7"/>
<dbReference type="AlphaFoldDB" id="A0A0H3K2N7"/>
<dbReference type="GO" id="GO:0046872">
    <property type="term" value="F:metal ion binding"/>
    <property type="evidence" value="ECO:0007669"/>
    <property type="project" value="UniProtKB-KW"/>
</dbReference>
<keyword evidence="3" id="KW-0560">Oxidoreductase</keyword>
<protein>
    <submittedName>
        <fullName evidence="6">Lignostilbene-alpha beta-dioxygenase</fullName>
    </submittedName>
</protein>
<dbReference type="Pfam" id="PF03055">
    <property type="entry name" value="RPE65"/>
    <property type="match status" value="1"/>
</dbReference>
<evidence type="ECO:0000256" key="5">
    <source>
        <dbReference type="PIRSR" id="PIRSR604294-1"/>
    </source>
</evidence>
<keyword evidence="2 5" id="KW-0479">Metal-binding</keyword>
<dbReference type="Proteomes" id="UP000001175">
    <property type="component" value="Chromosome"/>
</dbReference>
<proteinExistence type="inferred from homology"/>
<dbReference type="InterPro" id="IPR004294">
    <property type="entry name" value="Carotenoid_Oase"/>
</dbReference>
<dbReference type="EMBL" id="AP008231">
    <property type="protein sequence ID" value="BAD79505.1"/>
    <property type="molecule type" value="Genomic_DNA"/>
</dbReference>
<feature type="binding site" evidence="5">
    <location>
        <position position="481"/>
    </location>
    <ligand>
        <name>Fe cation</name>
        <dbReference type="ChEBI" id="CHEBI:24875"/>
        <note>catalytic</note>
    </ligand>
</feature>
<comment type="similarity">
    <text evidence="1">Belongs to the carotenoid oxygenase family.</text>
</comment>
<accession>A0A0H3K2N7</accession>
<dbReference type="GO" id="GO:0010436">
    <property type="term" value="F:carotenoid dioxygenase activity"/>
    <property type="evidence" value="ECO:0007669"/>
    <property type="project" value="TreeGrafter"/>
</dbReference>
<dbReference type="PANTHER" id="PTHR10543">
    <property type="entry name" value="BETA-CAROTENE DIOXYGENASE"/>
    <property type="match status" value="1"/>
</dbReference>
<evidence type="ECO:0000256" key="1">
    <source>
        <dbReference type="ARBA" id="ARBA00006787"/>
    </source>
</evidence>
<dbReference type="GO" id="GO:0016121">
    <property type="term" value="P:carotene catabolic process"/>
    <property type="evidence" value="ECO:0007669"/>
    <property type="project" value="TreeGrafter"/>
</dbReference>
<sequence length="493" mass="55170">MTATASSASTETFSRADWLRGYESQTEERDYWIDDIEGEIPAELEGTVFRNGPGLLEIGGQSLHHPFDGDGMISAIAIRQGRAYFRNRYVRTEGFLAEQKAGKILYRGVFGTQKPGGWLANIFDLGLKNIANTNILYWGDRLLALWEAAEPHRLDPQTLETFGLDRLDGLLADGDPFSAHPRIDPGSERTGGQRRLVNFAVKTGPSSRIRLYEFDESGRCVEQQERVIPGFAFLHDFALTPNYAIFFQNPIRFNPLPALLGQRTAGQCLASDRNKSTQILVIPRDPKAPLQTFETESCFVFHHANAFETADGAIVVDSVCYDEFPMLEPDRNFKEVDFDSYPRGELFRFTLHPGQPRAERKLLESRTCEFPTQHPRTVGQDARYYYIGAAAAPTGNAPLQSLLKIDLETGDRKLWTVAPRGFIGEPLFVPRPGGIAEDDGWVLSLIYDAARHSSALVILSAQTLEPLARLNLKQHIPYGLHGCFTPQYFGPED</sequence>
<name>A0A0H3K2N7_SYNP6</name>
<dbReference type="KEGG" id="syc:syc1315_d"/>
<reference evidence="6 7" key="1">
    <citation type="journal article" date="2007" name="Photosyn. Res.">
        <title>Complete nucleotide sequence of the freshwater unicellular cyanobacterium Synechococcus elongatus PCC 6301 chromosome: gene content and organization.</title>
        <authorList>
            <person name="Sugita C."/>
            <person name="Ogata K."/>
            <person name="Shikata M."/>
            <person name="Jikuya H."/>
            <person name="Takano J."/>
            <person name="Furumichi M."/>
            <person name="Kanehisa M."/>
            <person name="Omata T."/>
            <person name="Sugiura M."/>
            <person name="Sugita M."/>
        </authorList>
    </citation>
    <scope>NUCLEOTIDE SEQUENCE [LARGE SCALE GENOMIC DNA]</scope>
    <source>
        <strain evidence="7">ATCC 27144 / PCC 6301 / SAUG 1402/1</strain>
    </source>
</reference>
<keyword evidence="6" id="KW-0223">Dioxygenase</keyword>
<evidence type="ECO:0000256" key="2">
    <source>
        <dbReference type="ARBA" id="ARBA00022723"/>
    </source>
</evidence>
<dbReference type="GeneID" id="72429009"/>
<organism evidence="6 7">
    <name type="scientific">Synechococcus sp. (strain ATCC 27144 / PCC 6301 / SAUG 1402/1)</name>
    <name type="common">Anacystis nidulans</name>
    <dbReference type="NCBI Taxonomy" id="269084"/>
    <lineage>
        <taxon>Bacteria</taxon>
        <taxon>Bacillati</taxon>
        <taxon>Cyanobacteriota</taxon>
        <taxon>Cyanophyceae</taxon>
        <taxon>Synechococcales</taxon>
        <taxon>Synechococcaceae</taxon>
        <taxon>Synechococcus</taxon>
    </lineage>
</organism>
<dbReference type="RefSeq" id="WP_011243627.1">
    <property type="nucleotide sequence ID" value="NC_006576.1"/>
</dbReference>
<dbReference type="PANTHER" id="PTHR10543:SF89">
    <property type="entry name" value="CAROTENOID 9,10(9',10')-CLEAVAGE DIOXYGENASE 1"/>
    <property type="match status" value="1"/>
</dbReference>
<gene>
    <name evidence="6" type="ordered locus">syc1315_d</name>
</gene>
<keyword evidence="4 5" id="KW-0408">Iron</keyword>
<feature type="binding site" evidence="5">
    <location>
        <position position="302"/>
    </location>
    <ligand>
        <name>Fe cation</name>
        <dbReference type="ChEBI" id="CHEBI:24875"/>
        <note>catalytic</note>
    </ligand>
</feature>
<feature type="binding site" evidence="5">
    <location>
        <position position="180"/>
    </location>
    <ligand>
        <name>Fe cation</name>
        <dbReference type="ChEBI" id="CHEBI:24875"/>
        <note>catalytic</note>
    </ligand>
</feature>
<comment type="cofactor">
    <cofactor evidence="5">
        <name>Fe(2+)</name>
        <dbReference type="ChEBI" id="CHEBI:29033"/>
    </cofactor>
    <text evidence="5">Binds 1 Fe(2+) ion per subunit.</text>
</comment>
<feature type="binding site" evidence="5">
    <location>
        <position position="235"/>
    </location>
    <ligand>
        <name>Fe cation</name>
        <dbReference type="ChEBI" id="CHEBI:24875"/>
        <note>catalytic</note>
    </ligand>
</feature>